<dbReference type="PROSITE" id="PS50146">
    <property type="entry name" value="DAGK"/>
    <property type="match status" value="1"/>
</dbReference>
<feature type="domain" description="DAGKc" evidence="2">
    <location>
        <begin position="91"/>
        <end position="182"/>
    </location>
</feature>
<evidence type="ECO:0000313" key="4">
    <source>
        <dbReference type="Proteomes" id="UP000243657"/>
    </source>
</evidence>
<dbReference type="Gene3D" id="3.40.50.10330">
    <property type="entry name" value="Probable inorganic polyphosphate/atp-NAD kinase, domain 1"/>
    <property type="match status" value="1"/>
</dbReference>
<sequence>MFMSWDATSSTVAWTVAIIVAAVFLVFAIISSMRSSKRQREMAAADERLSDQTITYAFIINPSKPESEEARATIETYCAEHGIVHPLFLDTQLDKDGRACAEEALERGADVVIAVGGDGTVRTVASAMAYSTHAFGVIPIGTGNLFARNMGIPVNNIEAALAIATSHGSRRVDMGRMNILDSAEPDHEHGFLVIAGAGFDAYMINDTDPALKKNISWFAYFVAAFKHLFGQKSRGTILIRTAAGVDHALSNVQFRTIMAGNCGNIPGFSLMPDALFDDGLLDIETIDTRGGLLGWASLFGDVVHKTLTRSSRQSPFATHATVRQYQGTSAEVILEKPVLAEVDGDILGKSDHFMFSIDRKALLVRAPKLSELGSETGTLPPVA</sequence>
<dbReference type="Pfam" id="PF00781">
    <property type="entry name" value="DAGK_cat"/>
    <property type="match status" value="1"/>
</dbReference>
<accession>A0A261F717</accession>
<keyword evidence="1" id="KW-0472">Membrane</keyword>
<organism evidence="3 4">
    <name type="scientific">Alloscardovia macacae</name>
    <dbReference type="NCBI Taxonomy" id="1160091"/>
    <lineage>
        <taxon>Bacteria</taxon>
        <taxon>Bacillati</taxon>
        <taxon>Actinomycetota</taxon>
        <taxon>Actinomycetes</taxon>
        <taxon>Bifidobacteriales</taxon>
        <taxon>Bifidobacteriaceae</taxon>
        <taxon>Alloscardovia</taxon>
    </lineage>
</organism>
<keyword evidence="1" id="KW-1133">Transmembrane helix</keyword>
<proteinExistence type="predicted"/>
<protein>
    <submittedName>
        <fullName evidence="3">DeoR family transcriptional regulator</fullName>
    </submittedName>
</protein>
<dbReference type="PANTHER" id="PTHR30492:SF0">
    <property type="entry name" value="METHYLGLYOXAL SYNTHASE"/>
    <property type="match status" value="1"/>
</dbReference>
<gene>
    <name evidence="3" type="ORF">ALMA_0274</name>
</gene>
<dbReference type="InterPro" id="IPR016064">
    <property type="entry name" value="NAD/diacylglycerol_kinase_sf"/>
</dbReference>
<dbReference type="Proteomes" id="UP000243657">
    <property type="component" value="Unassembled WGS sequence"/>
</dbReference>
<dbReference type="GO" id="GO:0016301">
    <property type="term" value="F:kinase activity"/>
    <property type="evidence" value="ECO:0007669"/>
    <property type="project" value="InterPro"/>
</dbReference>
<name>A0A261F717_9BIFI</name>
<keyword evidence="1" id="KW-0812">Transmembrane</keyword>
<dbReference type="InterPro" id="IPR004363">
    <property type="entry name" value="Methylgl_synth"/>
</dbReference>
<comment type="caution">
    <text evidence="3">The sequence shown here is derived from an EMBL/GenBank/DDBJ whole genome shotgun (WGS) entry which is preliminary data.</text>
</comment>
<feature type="transmembrane region" description="Helical" evidence="1">
    <location>
        <begin position="12"/>
        <end position="30"/>
    </location>
</feature>
<evidence type="ECO:0000256" key="1">
    <source>
        <dbReference type="SAM" id="Phobius"/>
    </source>
</evidence>
<dbReference type="Gene3D" id="2.60.200.40">
    <property type="match status" value="1"/>
</dbReference>
<dbReference type="InterPro" id="IPR001206">
    <property type="entry name" value="Diacylglycerol_kinase_cat_dom"/>
</dbReference>
<keyword evidence="4" id="KW-1185">Reference proteome</keyword>
<dbReference type="PANTHER" id="PTHR30492">
    <property type="entry name" value="METHYLGLYOXAL SYNTHASE"/>
    <property type="match status" value="1"/>
</dbReference>
<dbReference type="SUPFAM" id="SSF111331">
    <property type="entry name" value="NAD kinase/diacylglycerol kinase-like"/>
    <property type="match status" value="1"/>
</dbReference>
<evidence type="ECO:0000313" key="3">
    <source>
        <dbReference type="EMBL" id="OZG54949.1"/>
    </source>
</evidence>
<dbReference type="AlphaFoldDB" id="A0A261F717"/>
<dbReference type="GO" id="GO:0008929">
    <property type="term" value="F:methylglyoxal synthase activity"/>
    <property type="evidence" value="ECO:0007669"/>
    <property type="project" value="InterPro"/>
</dbReference>
<dbReference type="GO" id="GO:0019242">
    <property type="term" value="P:methylglyoxal biosynthetic process"/>
    <property type="evidence" value="ECO:0007669"/>
    <property type="project" value="InterPro"/>
</dbReference>
<dbReference type="GO" id="GO:0005829">
    <property type="term" value="C:cytosol"/>
    <property type="evidence" value="ECO:0007669"/>
    <property type="project" value="TreeGrafter"/>
</dbReference>
<dbReference type="EMBL" id="MWWT01000001">
    <property type="protein sequence ID" value="OZG54949.1"/>
    <property type="molecule type" value="Genomic_DNA"/>
</dbReference>
<evidence type="ECO:0000259" key="2">
    <source>
        <dbReference type="PROSITE" id="PS50146"/>
    </source>
</evidence>
<dbReference type="SMART" id="SM00046">
    <property type="entry name" value="DAGKc"/>
    <property type="match status" value="1"/>
</dbReference>
<reference evidence="3 4" key="1">
    <citation type="journal article" date="2017" name="BMC Genomics">
        <title>Comparative genomic and phylogenomic analyses of the Bifidobacteriaceae family.</title>
        <authorList>
            <person name="Lugli G.A."/>
            <person name="Milani C."/>
            <person name="Turroni F."/>
            <person name="Duranti S."/>
            <person name="Mancabelli L."/>
            <person name="Mangifesta M."/>
            <person name="Ferrario C."/>
            <person name="Modesto M."/>
            <person name="Mattarelli P."/>
            <person name="Jiri K."/>
            <person name="van Sinderen D."/>
            <person name="Ventura M."/>
        </authorList>
    </citation>
    <scope>NUCLEOTIDE SEQUENCE [LARGE SCALE GENOMIC DNA]</scope>
    <source>
        <strain evidence="3 4">DSM 24762</strain>
    </source>
</reference>
<dbReference type="InterPro" id="IPR017438">
    <property type="entry name" value="ATP-NAD_kinase_N"/>
</dbReference>